<accession>A0A2M7RJV5</accession>
<dbReference type="EMBL" id="PFMD01000021">
    <property type="protein sequence ID" value="PIY97028.1"/>
    <property type="molecule type" value="Genomic_DNA"/>
</dbReference>
<evidence type="ECO:0008006" key="4">
    <source>
        <dbReference type="Google" id="ProtNLM"/>
    </source>
</evidence>
<dbReference type="AlphaFoldDB" id="A0A2M7RJV5"/>
<evidence type="ECO:0000313" key="3">
    <source>
        <dbReference type="Proteomes" id="UP000230779"/>
    </source>
</evidence>
<dbReference type="Pfam" id="PF07963">
    <property type="entry name" value="N_methyl"/>
    <property type="match status" value="1"/>
</dbReference>
<evidence type="ECO:0000256" key="1">
    <source>
        <dbReference type="SAM" id="Phobius"/>
    </source>
</evidence>
<organism evidence="2 3">
    <name type="scientific">Candidatus Kerfeldbacteria bacterium CG_4_10_14_0_8_um_filter_42_10</name>
    <dbReference type="NCBI Taxonomy" id="2014248"/>
    <lineage>
        <taxon>Bacteria</taxon>
        <taxon>Candidatus Kerfeldiibacteriota</taxon>
    </lineage>
</organism>
<name>A0A2M7RJV5_9BACT</name>
<keyword evidence="1" id="KW-0472">Membrane</keyword>
<evidence type="ECO:0000313" key="2">
    <source>
        <dbReference type="EMBL" id="PIY97028.1"/>
    </source>
</evidence>
<gene>
    <name evidence="2" type="ORF">COY66_01685</name>
</gene>
<keyword evidence="1" id="KW-0812">Transmembrane</keyword>
<dbReference type="InterPro" id="IPR012902">
    <property type="entry name" value="N_methyl_site"/>
</dbReference>
<comment type="caution">
    <text evidence="2">The sequence shown here is derived from an EMBL/GenBank/DDBJ whole genome shotgun (WGS) entry which is preliminary data.</text>
</comment>
<reference evidence="2 3" key="1">
    <citation type="submission" date="2017-09" db="EMBL/GenBank/DDBJ databases">
        <title>Depth-based differentiation of microbial function through sediment-hosted aquifers and enrichment of novel symbionts in the deep terrestrial subsurface.</title>
        <authorList>
            <person name="Probst A.J."/>
            <person name="Ladd B."/>
            <person name="Jarett J.K."/>
            <person name="Geller-Mcgrath D.E."/>
            <person name="Sieber C.M."/>
            <person name="Emerson J.B."/>
            <person name="Anantharaman K."/>
            <person name="Thomas B.C."/>
            <person name="Malmstrom R."/>
            <person name="Stieglmeier M."/>
            <person name="Klingl A."/>
            <person name="Woyke T."/>
            <person name="Ryan C.M."/>
            <person name="Banfield J.F."/>
        </authorList>
    </citation>
    <scope>NUCLEOTIDE SEQUENCE [LARGE SCALE GENOMIC DNA]</scope>
    <source>
        <strain evidence="2">CG_4_10_14_0_8_um_filter_42_10</strain>
    </source>
</reference>
<keyword evidence="1" id="KW-1133">Transmembrane helix</keyword>
<protein>
    <recommendedName>
        <fullName evidence="4">Type II secretion system protein</fullName>
    </recommendedName>
</protein>
<feature type="transmembrane region" description="Helical" evidence="1">
    <location>
        <begin position="12"/>
        <end position="35"/>
    </location>
</feature>
<proteinExistence type="predicted"/>
<sequence length="268" mass="29102">MEKAKISHNLGFTLLELVVSVGIFALVIGMVLGNFRQGQKNDDLRRGTLEMEDNLRKVQTLGMSGQIASFCDSGDNQGKPCATNDDCLGTQSGNCVSKVPSGGFGIAIGQIENENYQNCYESELGNPEVPNIDCPTTYTLFADTSGALGIFDQDDFALAGGENYALPKGVFIRDFGWYCLWASPEKLGCPVKGPFGLDITFRPPKPIPYFYTYSQSGPPPLDARAISEQSIKILVQHENTGKCREIYINGVSGEVSSIANSNCMINWP</sequence>
<dbReference type="Proteomes" id="UP000230779">
    <property type="component" value="Unassembled WGS sequence"/>
</dbReference>